<evidence type="ECO:0000259" key="3">
    <source>
        <dbReference type="SMART" id="SM00563"/>
    </source>
</evidence>
<dbReference type="PANTHER" id="PTHR10434:SF11">
    <property type="entry name" value="1-ACYL-SN-GLYCEROL-3-PHOSPHATE ACYLTRANSFERASE"/>
    <property type="match status" value="1"/>
</dbReference>
<dbReference type="CDD" id="cd07989">
    <property type="entry name" value="LPLAT_AGPAT-like"/>
    <property type="match status" value="1"/>
</dbReference>
<feature type="domain" description="Phospholipid/glycerol acyltransferase" evidence="3">
    <location>
        <begin position="37"/>
        <end position="154"/>
    </location>
</feature>
<evidence type="ECO:0000313" key="4">
    <source>
        <dbReference type="EMBL" id="GID57074.1"/>
    </source>
</evidence>
<evidence type="ECO:0000256" key="2">
    <source>
        <dbReference type="ARBA" id="ARBA00023315"/>
    </source>
</evidence>
<comment type="caution">
    <text evidence="4">The sequence shown here is derived from an EMBL/GenBank/DDBJ whole genome shotgun (WGS) entry which is preliminary data.</text>
</comment>
<dbReference type="SUPFAM" id="SSF69593">
    <property type="entry name" value="Glycerol-3-phosphate (1)-acyltransferase"/>
    <property type="match status" value="1"/>
</dbReference>
<accession>A0ABQ3XF08</accession>
<proteinExistence type="predicted"/>
<gene>
    <name evidence="4" type="ORF">Aco03nite_054780</name>
</gene>
<dbReference type="SMART" id="SM00563">
    <property type="entry name" value="PlsC"/>
    <property type="match status" value="1"/>
</dbReference>
<keyword evidence="1" id="KW-0808">Transferase</keyword>
<dbReference type="Proteomes" id="UP000612282">
    <property type="component" value="Unassembled WGS sequence"/>
</dbReference>
<keyword evidence="5" id="KW-1185">Reference proteome</keyword>
<dbReference type="Pfam" id="PF01553">
    <property type="entry name" value="Acyltransferase"/>
    <property type="match status" value="1"/>
</dbReference>
<dbReference type="RefSeq" id="WP_203799288.1">
    <property type="nucleotide sequence ID" value="NZ_BAAAQE010000094.1"/>
</dbReference>
<dbReference type="EMBL" id="BOMG01000064">
    <property type="protein sequence ID" value="GID57074.1"/>
    <property type="molecule type" value="Genomic_DNA"/>
</dbReference>
<dbReference type="PANTHER" id="PTHR10434">
    <property type="entry name" value="1-ACYL-SN-GLYCEROL-3-PHOSPHATE ACYLTRANSFERASE"/>
    <property type="match status" value="1"/>
</dbReference>
<evidence type="ECO:0000256" key="1">
    <source>
        <dbReference type="ARBA" id="ARBA00022679"/>
    </source>
</evidence>
<name>A0ABQ3XF08_9ACTN</name>
<dbReference type="InterPro" id="IPR002123">
    <property type="entry name" value="Plipid/glycerol_acylTrfase"/>
</dbReference>
<reference evidence="4 5" key="1">
    <citation type="submission" date="2021-01" db="EMBL/GenBank/DDBJ databases">
        <title>Whole genome shotgun sequence of Actinoplanes couchii NBRC 106145.</title>
        <authorList>
            <person name="Komaki H."/>
            <person name="Tamura T."/>
        </authorList>
    </citation>
    <scope>NUCLEOTIDE SEQUENCE [LARGE SCALE GENOMIC DNA]</scope>
    <source>
        <strain evidence="4 5">NBRC 106145</strain>
    </source>
</reference>
<sequence length="210" mass="22272">MSGFLRTANRVLIVNAVLRATVRITVCRHGPPVPGPVVVVANHASHLDTPLILRVLPRRTAVGAAADYFYASRLRSVLVRMFFTTFPVRRPGTPDVRDATHHDPAGLLAAGWNLLLFPEGTRSRDGVPGRFRRGVAALCLRAGVACLPVGVTGTHHAMPHGRRWPRAGRPPVAVHIGQPLTPAAGEDATAFTARCAAAVGALITCPGETS</sequence>
<organism evidence="4 5">
    <name type="scientific">Actinoplanes couchii</name>
    <dbReference type="NCBI Taxonomy" id="403638"/>
    <lineage>
        <taxon>Bacteria</taxon>
        <taxon>Bacillati</taxon>
        <taxon>Actinomycetota</taxon>
        <taxon>Actinomycetes</taxon>
        <taxon>Micromonosporales</taxon>
        <taxon>Micromonosporaceae</taxon>
        <taxon>Actinoplanes</taxon>
    </lineage>
</organism>
<protein>
    <recommendedName>
        <fullName evidence="3">Phospholipid/glycerol acyltransferase domain-containing protein</fullName>
    </recommendedName>
</protein>
<evidence type="ECO:0000313" key="5">
    <source>
        <dbReference type="Proteomes" id="UP000612282"/>
    </source>
</evidence>
<keyword evidence="2" id="KW-0012">Acyltransferase</keyword>